<proteinExistence type="predicted"/>
<evidence type="ECO:0000313" key="2">
    <source>
        <dbReference type="Proteomes" id="UP000033882"/>
    </source>
</evidence>
<comment type="caution">
    <text evidence="1">The sequence shown here is derived from an EMBL/GenBank/DDBJ whole genome shotgun (WGS) entry which is preliminary data.</text>
</comment>
<evidence type="ECO:0000313" key="1">
    <source>
        <dbReference type="EMBL" id="KKU89670.1"/>
    </source>
</evidence>
<dbReference type="AlphaFoldDB" id="A0A0G1X5I9"/>
<name>A0A0G1X5I9_9BACT</name>
<dbReference type="Proteomes" id="UP000033882">
    <property type="component" value="Unassembled WGS sequence"/>
</dbReference>
<organism evidence="1 2">
    <name type="scientific">Candidatus Wolfebacteria bacterium GW2011_GWA2_47_9b</name>
    <dbReference type="NCBI Taxonomy" id="1619005"/>
    <lineage>
        <taxon>Bacteria</taxon>
        <taxon>Candidatus Wolfeibacteriota</taxon>
    </lineage>
</organism>
<gene>
    <name evidence="1" type="ORF">UY19_C0010G0003</name>
</gene>
<dbReference type="EMBL" id="LCPB01000010">
    <property type="protein sequence ID" value="KKU89670.1"/>
    <property type="molecule type" value="Genomic_DNA"/>
</dbReference>
<dbReference type="PROSITE" id="PS51257">
    <property type="entry name" value="PROKAR_LIPOPROTEIN"/>
    <property type="match status" value="1"/>
</dbReference>
<reference evidence="1 2" key="1">
    <citation type="journal article" date="2015" name="Nature">
        <title>rRNA introns, odd ribosomes, and small enigmatic genomes across a large radiation of phyla.</title>
        <authorList>
            <person name="Brown C.T."/>
            <person name="Hug L.A."/>
            <person name="Thomas B.C."/>
            <person name="Sharon I."/>
            <person name="Castelle C.J."/>
            <person name="Singh A."/>
            <person name="Wilkins M.J."/>
            <person name="Williams K.H."/>
            <person name="Banfield J.F."/>
        </authorList>
    </citation>
    <scope>NUCLEOTIDE SEQUENCE [LARGE SCALE GENOMIC DNA]</scope>
</reference>
<protein>
    <submittedName>
        <fullName evidence="1">Uncharacterized protein</fullName>
    </submittedName>
</protein>
<accession>A0A0G1X5I9</accession>
<sequence>MVRETILVVSGKSEMVTGVITALGCNEINTAANRAIRVVERFIGEFGQGIPVAIVHEENPDTVSVLADRLKRVCGSTHVIVMSSRIGYPTRDADREYDAIIPYSEGALRDIVESFLDIKG</sequence>